<dbReference type="InParanoid" id="H2ZPT7"/>
<evidence type="ECO:0000313" key="9">
    <source>
        <dbReference type="Proteomes" id="UP000007875"/>
    </source>
</evidence>
<dbReference type="SUPFAM" id="SSF52833">
    <property type="entry name" value="Thioredoxin-like"/>
    <property type="match status" value="1"/>
</dbReference>
<dbReference type="GO" id="GO:0006749">
    <property type="term" value="P:glutathione metabolic process"/>
    <property type="evidence" value="ECO:0007669"/>
    <property type="project" value="TreeGrafter"/>
</dbReference>
<comment type="similarity">
    <text evidence="2">Belongs to the GST superfamily. Mu family.</text>
</comment>
<dbReference type="Gene3D" id="1.20.1050.130">
    <property type="match status" value="1"/>
</dbReference>
<dbReference type="InterPro" id="IPR036249">
    <property type="entry name" value="Thioredoxin-like_sf"/>
</dbReference>
<dbReference type="PANTHER" id="PTHR11571:SF222">
    <property type="entry name" value="GLUTATHIONE TRANSFERASE"/>
    <property type="match status" value="1"/>
</dbReference>
<dbReference type="InterPro" id="IPR050213">
    <property type="entry name" value="GST_superfamily"/>
</dbReference>
<reference evidence="8" key="3">
    <citation type="submission" date="2025-09" db="UniProtKB">
        <authorList>
            <consortium name="Ensembl"/>
        </authorList>
    </citation>
    <scope>IDENTIFICATION</scope>
</reference>
<dbReference type="PROSITE" id="PS50405">
    <property type="entry name" value="GST_CTER"/>
    <property type="match status" value="1"/>
</dbReference>
<evidence type="ECO:0000313" key="8">
    <source>
        <dbReference type="Ensembl" id="ENSCSAVP00000019603.1"/>
    </source>
</evidence>
<dbReference type="InterPro" id="IPR004045">
    <property type="entry name" value="Glutathione_S-Trfase_N"/>
</dbReference>
<accession>H2ZPT7</accession>
<protein>
    <recommendedName>
        <fullName evidence="3">glutathione transferase</fullName>
        <ecNumber evidence="3">2.5.1.18</ecNumber>
    </recommendedName>
</protein>
<dbReference type="OMA" id="ADFIMYE"/>
<evidence type="ECO:0000259" key="7">
    <source>
        <dbReference type="PROSITE" id="PS50405"/>
    </source>
</evidence>
<dbReference type="PANTHER" id="PTHR11571">
    <property type="entry name" value="GLUTATHIONE S-TRANSFERASE"/>
    <property type="match status" value="1"/>
</dbReference>
<keyword evidence="9" id="KW-1185">Reference proteome</keyword>
<dbReference type="Pfam" id="PF14497">
    <property type="entry name" value="GST_C_3"/>
    <property type="match status" value="1"/>
</dbReference>
<dbReference type="SFLD" id="SFLDS00019">
    <property type="entry name" value="Glutathione_Transferase_(cytos"/>
    <property type="match status" value="1"/>
</dbReference>
<dbReference type="GeneTree" id="ENSGT00940000166100"/>
<dbReference type="GO" id="GO:0004364">
    <property type="term" value="F:glutathione transferase activity"/>
    <property type="evidence" value="ECO:0007669"/>
    <property type="project" value="UniProtKB-EC"/>
</dbReference>
<evidence type="ECO:0000256" key="1">
    <source>
        <dbReference type="ARBA" id="ARBA00003701"/>
    </source>
</evidence>
<organism evidence="8 9">
    <name type="scientific">Ciona savignyi</name>
    <name type="common">Pacific transparent sea squirt</name>
    <dbReference type="NCBI Taxonomy" id="51511"/>
    <lineage>
        <taxon>Eukaryota</taxon>
        <taxon>Metazoa</taxon>
        <taxon>Chordata</taxon>
        <taxon>Tunicata</taxon>
        <taxon>Ascidiacea</taxon>
        <taxon>Phlebobranchia</taxon>
        <taxon>Cionidae</taxon>
        <taxon>Ciona</taxon>
    </lineage>
</organism>
<feature type="domain" description="GST C-terminal" evidence="7">
    <location>
        <begin position="95"/>
        <end position="213"/>
    </location>
</feature>
<dbReference type="InterPro" id="IPR040079">
    <property type="entry name" value="Glutathione_S-Trfase"/>
</dbReference>
<evidence type="ECO:0000256" key="3">
    <source>
        <dbReference type="ARBA" id="ARBA00012452"/>
    </source>
</evidence>
<dbReference type="FunFam" id="1.20.1050.10:FF:000003">
    <property type="entry name" value="Glutathione S-transferase 2"/>
    <property type="match status" value="1"/>
</dbReference>
<dbReference type="EC" id="2.5.1.18" evidence="3"/>
<evidence type="ECO:0000256" key="4">
    <source>
        <dbReference type="ARBA" id="ARBA00022679"/>
    </source>
</evidence>
<dbReference type="SUPFAM" id="SSF47616">
    <property type="entry name" value="GST C-terminal domain-like"/>
    <property type="match status" value="1"/>
</dbReference>
<dbReference type="HOGENOM" id="CLU_039475_2_0_1"/>
<proteinExistence type="inferred from homology"/>
<reference evidence="9" key="1">
    <citation type="submission" date="2003-08" db="EMBL/GenBank/DDBJ databases">
        <authorList>
            <person name="Birren B."/>
            <person name="Nusbaum C."/>
            <person name="Abebe A."/>
            <person name="Abouelleil A."/>
            <person name="Adekoya E."/>
            <person name="Ait-zahra M."/>
            <person name="Allen N."/>
            <person name="Allen T."/>
            <person name="An P."/>
            <person name="Anderson M."/>
            <person name="Anderson S."/>
            <person name="Arachchi H."/>
            <person name="Armbruster J."/>
            <person name="Bachantsang P."/>
            <person name="Baldwin J."/>
            <person name="Barry A."/>
            <person name="Bayul T."/>
            <person name="Blitshsteyn B."/>
            <person name="Bloom T."/>
            <person name="Blye J."/>
            <person name="Boguslavskiy L."/>
            <person name="Borowsky M."/>
            <person name="Boukhgalter B."/>
            <person name="Brunache A."/>
            <person name="Butler J."/>
            <person name="Calixte N."/>
            <person name="Calvo S."/>
            <person name="Camarata J."/>
            <person name="Campo K."/>
            <person name="Chang J."/>
            <person name="Cheshatsang Y."/>
            <person name="Citroen M."/>
            <person name="Collymore A."/>
            <person name="Considine T."/>
            <person name="Cook A."/>
            <person name="Cooke P."/>
            <person name="Corum B."/>
            <person name="Cuomo C."/>
            <person name="David R."/>
            <person name="Dawoe T."/>
            <person name="Degray S."/>
            <person name="Dodge S."/>
            <person name="Dooley K."/>
            <person name="Dorje P."/>
            <person name="Dorjee K."/>
            <person name="Dorris L."/>
            <person name="Duffey N."/>
            <person name="Dupes A."/>
            <person name="Elkins T."/>
            <person name="Engels R."/>
            <person name="Erickson J."/>
            <person name="Farina A."/>
            <person name="Faro S."/>
            <person name="Ferreira P."/>
            <person name="Fischer H."/>
            <person name="Fitzgerald M."/>
            <person name="Foley K."/>
            <person name="Gage D."/>
            <person name="Galagan J."/>
            <person name="Gearin G."/>
            <person name="Gnerre S."/>
            <person name="Gnirke A."/>
            <person name="Goyette A."/>
            <person name="Graham J."/>
            <person name="Grandbois E."/>
            <person name="Gyaltsen K."/>
            <person name="Hafez N."/>
            <person name="Hagopian D."/>
            <person name="Hagos B."/>
            <person name="Hall J."/>
            <person name="Hatcher B."/>
            <person name="Heller A."/>
            <person name="Higgins H."/>
            <person name="Honan T."/>
            <person name="Horn A."/>
            <person name="Houde N."/>
            <person name="Hughes L."/>
            <person name="Hulme W."/>
            <person name="Husby E."/>
            <person name="Iliev I."/>
            <person name="Jaffe D."/>
            <person name="Jones C."/>
            <person name="Kamal M."/>
            <person name="Kamat A."/>
            <person name="Kamvysselis M."/>
            <person name="Karlsson E."/>
            <person name="Kells C."/>
            <person name="Kieu A."/>
            <person name="Kisner P."/>
            <person name="Kodira C."/>
            <person name="Kulbokas E."/>
            <person name="Labutti K."/>
            <person name="Lama D."/>
            <person name="Landers T."/>
            <person name="Leger J."/>
            <person name="Levine S."/>
            <person name="Lewis D."/>
            <person name="Lewis T."/>
            <person name="Lindblad-toh K."/>
            <person name="Liu X."/>
            <person name="Lokyitsang T."/>
            <person name="Lokyitsang Y."/>
            <person name="Lucien O."/>
            <person name="Lui A."/>
            <person name="Ma L.J."/>
            <person name="Mabbitt R."/>
            <person name="Macdonald J."/>
            <person name="Maclean C."/>
            <person name="Major J."/>
            <person name="Manning J."/>
            <person name="Marabella R."/>
            <person name="Maru K."/>
            <person name="Matthews C."/>
            <person name="Mauceli E."/>
            <person name="Mccarthy M."/>
            <person name="Mcdonough S."/>
            <person name="Mcghee T."/>
            <person name="Meldrim J."/>
            <person name="Meneus L."/>
            <person name="Mesirov J."/>
            <person name="Mihalev A."/>
            <person name="Mihova T."/>
            <person name="Mikkelsen T."/>
            <person name="Mlenga V."/>
            <person name="Moru K."/>
            <person name="Mozes J."/>
            <person name="Mulrain L."/>
            <person name="Munson G."/>
            <person name="Naylor J."/>
            <person name="Newes C."/>
            <person name="Nguyen C."/>
            <person name="Nguyen N."/>
            <person name="Nguyen T."/>
            <person name="Nicol R."/>
            <person name="Nielsen C."/>
            <person name="Nizzari M."/>
            <person name="Norbu C."/>
            <person name="Norbu N."/>
            <person name="O'donnell P."/>
            <person name="Okoawo O."/>
            <person name="O'leary S."/>
            <person name="Omotosho B."/>
            <person name="O'neill K."/>
            <person name="Osman S."/>
            <person name="Parker S."/>
            <person name="Perrin D."/>
            <person name="Phunkhang P."/>
            <person name="Piqani B."/>
            <person name="Purcell S."/>
            <person name="Rachupka T."/>
            <person name="Ramasamy U."/>
            <person name="Rameau R."/>
            <person name="Ray V."/>
            <person name="Raymond C."/>
            <person name="Retta R."/>
            <person name="Richardson S."/>
            <person name="Rise C."/>
            <person name="Rodriguez J."/>
            <person name="Rogers J."/>
            <person name="Rogov P."/>
            <person name="Rutman M."/>
            <person name="Schupbach R."/>
            <person name="Seaman C."/>
            <person name="Settipalli S."/>
            <person name="Sharpe T."/>
            <person name="Sheridan J."/>
            <person name="Sherpa N."/>
            <person name="Shi J."/>
            <person name="Smirnov S."/>
            <person name="Smith C."/>
            <person name="Sougnez C."/>
            <person name="Spencer B."/>
            <person name="Stalker J."/>
            <person name="Stange-thomann N."/>
            <person name="Stavropoulos S."/>
            <person name="Stetson K."/>
            <person name="Stone C."/>
            <person name="Stone S."/>
            <person name="Stubbs M."/>
            <person name="Talamas J."/>
            <person name="Tchuinga P."/>
            <person name="Tenzing P."/>
            <person name="Tesfaye S."/>
            <person name="Theodore J."/>
            <person name="Thoulutsang Y."/>
            <person name="Topham K."/>
            <person name="Towey S."/>
            <person name="Tsamla T."/>
            <person name="Tsomo N."/>
            <person name="Vallee D."/>
            <person name="Vassiliev H."/>
            <person name="Venkataraman V."/>
            <person name="Vinson J."/>
            <person name="Vo A."/>
            <person name="Wade C."/>
            <person name="Wang S."/>
            <person name="Wangchuk T."/>
            <person name="Wangdi T."/>
            <person name="Whittaker C."/>
            <person name="Wilkinson J."/>
            <person name="Wu Y."/>
            <person name="Wyman D."/>
            <person name="Yadav S."/>
            <person name="Yang S."/>
            <person name="Yang X."/>
            <person name="Yeager S."/>
            <person name="Yee E."/>
            <person name="Young G."/>
            <person name="Zainoun J."/>
            <person name="Zembeck L."/>
            <person name="Zimmer A."/>
            <person name="Zody M."/>
            <person name="Lander E."/>
        </authorList>
    </citation>
    <scope>NUCLEOTIDE SEQUENCE [LARGE SCALE GENOMIC DNA]</scope>
</reference>
<dbReference type="STRING" id="51511.ENSCSAVP00000019603"/>
<dbReference type="SFLD" id="SFLDG00363">
    <property type="entry name" value="AMPS_(cytGST):_Alpha-__Mu-__Pi"/>
    <property type="match status" value="1"/>
</dbReference>
<name>H2ZPT7_CIOSA</name>
<dbReference type="AlphaFoldDB" id="H2ZPT7"/>
<feature type="domain" description="GST N-terminal" evidence="6">
    <location>
        <begin position="4"/>
        <end position="92"/>
    </location>
</feature>
<keyword evidence="4" id="KW-0808">Transferase</keyword>
<sequence>LNMSKILLGYWDLRGLGEPIRVMLEHLGVEYDEKKFGHYKSGDGWDRSEWRSVKFTLGFDYPNLPYLTDGDVKVSESWAIMKYLARKFKVLGAANEEEQIKCDVAEGVVQDFRSNFTSMCYNPEFDSLKANYLSELPAKLTLFEKNLAHGGWLIGSKLTYVDFALCEILDHIRLCFPGCLDKHEVVLKYLTNFESLEKIAAYRKSGRFQEFPINGKMAMWGGESRK</sequence>
<dbReference type="Pfam" id="PF02798">
    <property type="entry name" value="GST_N"/>
    <property type="match status" value="1"/>
</dbReference>
<dbReference type="Ensembl" id="ENSCSAVT00000019815.1">
    <property type="protein sequence ID" value="ENSCSAVP00000019603.1"/>
    <property type="gene ID" value="ENSCSAVG00000011489.1"/>
</dbReference>
<dbReference type="InterPro" id="IPR010987">
    <property type="entry name" value="Glutathione-S-Trfase_C-like"/>
</dbReference>
<dbReference type="InterPro" id="IPR004046">
    <property type="entry name" value="GST_C"/>
</dbReference>
<dbReference type="PROSITE" id="PS50404">
    <property type="entry name" value="GST_NTER"/>
    <property type="match status" value="1"/>
</dbReference>
<evidence type="ECO:0000256" key="5">
    <source>
        <dbReference type="ARBA" id="ARBA00047960"/>
    </source>
</evidence>
<dbReference type="eggNOG" id="KOG1695">
    <property type="taxonomic scope" value="Eukaryota"/>
</dbReference>
<comment type="function">
    <text evidence="1">Conjugation of reduced glutathione to a wide number of exogenous and endogenous hydrophobic electrophiles.</text>
</comment>
<comment type="catalytic activity">
    <reaction evidence="5">
        <text>RX + glutathione = an S-substituted glutathione + a halide anion + H(+)</text>
        <dbReference type="Rhea" id="RHEA:16437"/>
        <dbReference type="ChEBI" id="CHEBI:15378"/>
        <dbReference type="ChEBI" id="CHEBI:16042"/>
        <dbReference type="ChEBI" id="CHEBI:17792"/>
        <dbReference type="ChEBI" id="CHEBI:57925"/>
        <dbReference type="ChEBI" id="CHEBI:90779"/>
        <dbReference type="EC" id="2.5.1.18"/>
    </reaction>
</comment>
<dbReference type="InterPro" id="IPR036282">
    <property type="entry name" value="Glutathione-S-Trfase_C_sf"/>
</dbReference>
<dbReference type="Proteomes" id="UP000007875">
    <property type="component" value="Unassembled WGS sequence"/>
</dbReference>
<dbReference type="SFLD" id="SFLDG01205">
    <property type="entry name" value="AMPS.1"/>
    <property type="match status" value="1"/>
</dbReference>
<evidence type="ECO:0000256" key="2">
    <source>
        <dbReference type="ARBA" id="ARBA00005861"/>
    </source>
</evidence>
<reference evidence="8" key="2">
    <citation type="submission" date="2025-08" db="UniProtKB">
        <authorList>
            <consortium name="Ensembl"/>
        </authorList>
    </citation>
    <scope>IDENTIFICATION</scope>
</reference>
<dbReference type="CDD" id="cd03075">
    <property type="entry name" value="GST_N_Mu"/>
    <property type="match status" value="1"/>
</dbReference>
<evidence type="ECO:0000259" key="6">
    <source>
        <dbReference type="PROSITE" id="PS50404"/>
    </source>
</evidence>